<protein>
    <submittedName>
        <fullName evidence="1">Uncharacterized protein</fullName>
    </submittedName>
</protein>
<sequence length="67" mass="7522">MECYCLRRRISTSDTCRISFPLNSIFILISVDLCQAQLQDSIPPNPHLGATTSFAVYMAYFWTLGGS</sequence>
<reference evidence="2" key="2">
    <citation type="submission" date="2015-01" db="EMBL/GenBank/DDBJ databases">
        <title>Evolutionary Origins and Diversification of the Mycorrhizal Mutualists.</title>
        <authorList>
            <consortium name="DOE Joint Genome Institute"/>
            <consortium name="Mycorrhizal Genomics Consortium"/>
            <person name="Kohler A."/>
            <person name="Kuo A."/>
            <person name="Nagy L.G."/>
            <person name="Floudas D."/>
            <person name="Copeland A."/>
            <person name="Barry K.W."/>
            <person name="Cichocki N."/>
            <person name="Veneault-Fourrey C."/>
            <person name="LaButti K."/>
            <person name="Lindquist E.A."/>
            <person name="Lipzen A."/>
            <person name="Lundell T."/>
            <person name="Morin E."/>
            <person name="Murat C."/>
            <person name="Riley R."/>
            <person name="Ohm R."/>
            <person name="Sun H."/>
            <person name="Tunlid A."/>
            <person name="Henrissat B."/>
            <person name="Grigoriev I.V."/>
            <person name="Hibbett D.S."/>
            <person name="Martin F."/>
        </authorList>
    </citation>
    <scope>NUCLEOTIDE SEQUENCE [LARGE SCALE GENOMIC DNA]</scope>
    <source>
        <strain evidence="2">F 1598</strain>
    </source>
</reference>
<accession>A0A0C3BD87</accession>
<gene>
    <name evidence="1" type="ORF">PILCRDRAFT_827500</name>
</gene>
<dbReference type="AlphaFoldDB" id="A0A0C3BD87"/>
<proteinExistence type="predicted"/>
<dbReference type="Proteomes" id="UP000054166">
    <property type="component" value="Unassembled WGS sequence"/>
</dbReference>
<evidence type="ECO:0000313" key="1">
    <source>
        <dbReference type="EMBL" id="KIM75247.1"/>
    </source>
</evidence>
<name>A0A0C3BD87_PILCF</name>
<dbReference type="HOGENOM" id="CLU_2813305_0_0_1"/>
<organism evidence="1 2">
    <name type="scientific">Piloderma croceum (strain F 1598)</name>
    <dbReference type="NCBI Taxonomy" id="765440"/>
    <lineage>
        <taxon>Eukaryota</taxon>
        <taxon>Fungi</taxon>
        <taxon>Dikarya</taxon>
        <taxon>Basidiomycota</taxon>
        <taxon>Agaricomycotina</taxon>
        <taxon>Agaricomycetes</taxon>
        <taxon>Agaricomycetidae</taxon>
        <taxon>Atheliales</taxon>
        <taxon>Atheliaceae</taxon>
        <taxon>Piloderma</taxon>
    </lineage>
</organism>
<evidence type="ECO:0000313" key="2">
    <source>
        <dbReference type="Proteomes" id="UP000054166"/>
    </source>
</evidence>
<reference evidence="1 2" key="1">
    <citation type="submission" date="2014-04" db="EMBL/GenBank/DDBJ databases">
        <authorList>
            <consortium name="DOE Joint Genome Institute"/>
            <person name="Kuo A."/>
            <person name="Tarkka M."/>
            <person name="Buscot F."/>
            <person name="Kohler A."/>
            <person name="Nagy L.G."/>
            <person name="Floudas D."/>
            <person name="Copeland A."/>
            <person name="Barry K.W."/>
            <person name="Cichocki N."/>
            <person name="Veneault-Fourrey C."/>
            <person name="LaButti K."/>
            <person name="Lindquist E.A."/>
            <person name="Lipzen A."/>
            <person name="Lundell T."/>
            <person name="Morin E."/>
            <person name="Murat C."/>
            <person name="Sun H."/>
            <person name="Tunlid A."/>
            <person name="Henrissat B."/>
            <person name="Grigoriev I.V."/>
            <person name="Hibbett D.S."/>
            <person name="Martin F."/>
            <person name="Nordberg H.P."/>
            <person name="Cantor M.N."/>
            <person name="Hua S.X."/>
        </authorList>
    </citation>
    <scope>NUCLEOTIDE SEQUENCE [LARGE SCALE GENOMIC DNA]</scope>
    <source>
        <strain evidence="1 2">F 1598</strain>
    </source>
</reference>
<dbReference type="EMBL" id="KN833049">
    <property type="protein sequence ID" value="KIM75247.1"/>
    <property type="molecule type" value="Genomic_DNA"/>
</dbReference>
<dbReference type="InParanoid" id="A0A0C3BD87"/>
<keyword evidence="2" id="KW-1185">Reference proteome</keyword>